<feature type="transmembrane region" description="Helical" evidence="4">
    <location>
        <begin position="78"/>
        <end position="99"/>
    </location>
</feature>
<evidence type="ECO:0000313" key="6">
    <source>
        <dbReference type="EMBL" id="TCP54015.1"/>
    </source>
</evidence>
<dbReference type="InterPro" id="IPR050482">
    <property type="entry name" value="Sensor_HK_TwoCompSys"/>
</dbReference>
<dbReference type="EMBL" id="SLXQ01000003">
    <property type="protein sequence ID" value="TCP54015.1"/>
    <property type="molecule type" value="Genomic_DNA"/>
</dbReference>
<sequence length="396" mass="43531">MTEWDPEVSPRIRRMRRYTWWSLVGMTLICALVPIYEVLRSPPELTTIVPLTIAAVVVSVLRIWLVTEVMRGESARDVANWPGLAALGFAIASWAYAAVYSTNPISWALLPALIGAPIVLRWPTAQRWRRAVPIGLIIGLVGAGGLALRDDYRSILDSVLVNAGFAMVLWAIIVLLDALQLWFWEVIVQVDRARTAQRELAVVNERLRFAADLHDVQGHYLQAIVLKGELAERLIGTDDAAARQQATELTDLARKALTDTRDVVHGYRATDLRNEIANAAELLRAAGIATEVHGDPTDIPPPVQHLFGALVKEGTTNILRHSDARNCKLTMDVQNGQTEVRLVNDGATVSDYVPGSGITGLRDRFATLGGQVTAARTPEGRFELAGQTPRHLERAT</sequence>
<keyword evidence="4" id="KW-1133">Transmembrane helix</keyword>
<accession>A0A4R2R3Q9</accession>
<evidence type="ECO:0000256" key="3">
    <source>
        <dbReference type="ARBA" id="ARBA00023012"/>
    </source>
</evidence>
<keyword evidence="1" id="KW-0808">Transferase</keyword>
<dbReference type="Gene3D" id="1.20.5.1930">
    <property type="match status" value="1"/>
</dbReference>
<keyword evidence="4" id="KW-0472">Membrane</keyword>
<proteinExistence type="predicted"/>
<dbReference type="InterPro" id="IPR011712">
    <property type="entry name" value="Sig_transdc_His_kin_sub3_dim/P"/>
</dbReference>
<dbReference type="OrthoDB" id="5241784at2"/>
<evidence type="ECO:0000256" key="1">
    <source>
        <dbReference type="ARBA" id="ARBA00022679"/>
    </source>
</evidence>
<dbReference type="InterPro" id="IPR036890">
    <property type="entry name" value="HATPase_C_sf"/>
</dbReference>
<dbReference type="PANTHER" id="PTHR24421:SF63">
    <property type="entry name" value="SENSOR HISTIDINE KINASE DESK"/>
    <property type="match status" value="1"/>
</dbReference>
<feature type="transmembrane region" description="Helical" evidence="4">
    <location>
        <begin position="131"/>
        <end position="148"/>
    </location>
</feature>
<dbReference type="Gene3D" id="3.30.565.10">
    <property type="entry name" value="Histidine kinase-like ATPase, C-terminal domain"/>
    <property type="match status" value="1"/>
</dbReference>
<dbReference type="GO" id="GO:0000155">
    <property type="term" value="F:phosphorelay sensor kinase activity"/>
    <property type="evidence" value="ECO:0007669"/>
    <property type="project" value="InterPro"/>
</dbReference>
<feature type="domain" description="Signal transduction histidine kinase subgroup 3 dimerisation and phosphoacceptor" evidence="5">
    <location>
        <begin position="205"/>
        <end position="271"/>
    </location>
</feature>
<dbReference type="Proteomes" id="UP000294911">
    <property type="component" value="Unassembled WGS sequence"/>
</dbReference>
<gene>
    <name evidence="6" type="ORF">EV191_10355</name>
</gene>
<keyword evidence="4" id="KW-0812">Transmembrane</keyword>
<dbReference type="PANTHER" id="PTHR24421">
    <property type="entry name" value="NITRATE/NITRITE SENSOR PROTEIN NARX-RELATED"/>
    <property type="match status" value="1"/>
</dbReference>
<dbReference type="GO" id="GO:0046983">
    <property type="term" value="F:protein dimerization activity"/>
    <property type="evidence" value="ECO:0007669"/>
    <property type="project" value="InterPro"/>
</dbReference>
<feature type="transmembrane region" description="Helical" evidence="4">
    <location>
        <begin position="18"/>
        <end position="36"/>
    </location>
</feature>
<feature type="transmembrane region" description="Helical" evidence="4">
    <location>
        <begin position="48"/>
        <end position="66"/>
    </location>
</feature>
<evidence type="ECO:0000256" key="2">
    <source>
        <dbReference type="ARBA" id="ARBA00022777"/>
    </source>
</evidence>
<feature type="transmembrane region" description="Helical" evidence="4">
    <location>
        <begin position="160"/>
        <end position="184"/>
    </location>
</feature>
<keyword evidence="2 6" id="KW-0418">Kinase</keyword>
<reference evidence="6 7" key="1">
    <citation type="submission" date="2019-03" db="EMBL/GenBank/DDBJ databases">
        <title>Genomic Encyclopedia of Type Strains, Phase IV (KMG-IV): sequencing the most valuable type-strain genomes for metagenomic binning, comparative biology and taxonomic classification.</title>
        <authorList>
            <person name="Goeker M."/>
        </authorList>
    </citation>
    <scope>NUCLEOTIDE SEQUENCE [LARGE SCALE GENOMIC DNA]</scope>
    <source>
        <strain evidence="6 7">DSM 45765</strain>
    </source>
</reference>
<keyword evidence="3" id="KW-0902">Two-component regulatory system</keyword>
<evidence type="ECO:0000256" key="4">
    <source>
        <dbReference type="SAM" id="Phobius"/>
    </source>
</evidence>
<evidence type="ECO:0000313" key="7">
    <source>
        <dbReference type="Proteomes" id="UP000294911"/>
    </source>
</evidence>
<feature type="transmembrane region" description="Helical" evidence="4">
    <location>
        <begin position="105"/>
        <end position="124"/>
    </location>
</feature>
<dbReference type="AlphaFoldDB" id="A0A4R2R3Q9"/>
<dbReference type="Pfam" id="PF07730">
    <property type="entry name" value="HisKA_3"/>
    <property type="match status" value="1"/>
</dbReference>
<keyword evidence="7" id="KW-1185">Reference proteome</keyword>
<evidence type="ECO:0000259" key="5">
    <source>
        <dbReference type="Pfam" id="PF07730"/>
    </source>
</evidence>
<name>A0A4R2R3Q9_9PSEU</name>
<dbReference type="GO" id="GO:0016020">
    <property type="term" value="C:membrane"/>
    <property type="evidence" value="ECO:0007669"/>
    <property type="project" value="InterPro"/>
</dbReference>
<dbReference type="RefSeq" id="WP_132876803.1">
    <property type="nucleotide sequence ID" value="NZ_SLXQ01000003.1"/>
</dbReference>
<comment type="caution">
    <text evidence="6">The sequence shown here is derived from an EMBL/GenBank/DDBJ whole genome shotgun (WGS) entry which is preliminary data.</text>
</comment>
<protein>
    <submittedName>
        <fullName evidence="6">Two-component system sensor histidine kinase DesK</fullName>
    </submittedName>
</protein>
<organism evidence="6 7">
    <name type="scientific">Tamaricihabitans halophyticus</name>
    <dbReference type="NCBI Taxonomy" id="1262583"/>
    <lineage>
        <taxon>Bacteria</taxon>
        <taxon>Bacillati</taxon>
        <taxon>Actinomycetota</taxon>
        <taxon>Actinomycetes</taxon>
        <taxon>Pseudonocardiales</taxon>
        <taxon>Pseudonocardiaceae</taxon>
        <taxon>Tamaricihabitans</taxon>
    </lineage>
</organism>